<dbReference type="OrthoDB" id="3533587at2759"/>
<dbReference type="Proteomes" id="UP000184330">
    <property type="component" value="Unassembled WGS sequence"/>
</dbReference>
<dbReference type="EMBL" id="FJOG01000008">
    <property type="protein sequence ID" value="CZR56395.1"/>
    <property type="molecule type" value="Genomic_DNA"/>
</dbReference>
<evidence type="ECO:0000313" key="2">
    <source>
        <dbReference type="EMBL" id="CZR56395.1"/>
    </source>
</evidence>
<organism evidence="2 3">
    <name type="scientific">Phialocephala subalpina</name>
    <dbReference type="NCBI Taxonomy" id="576137"/>
    <lineage>
        <taxon>Eukaryota</taxon>
        <taxon>Fungi</taxon>
        <taxon>Dikarya</taxon>
        <taxon>Ascomycota</taxon>
        <taxon>Pezizomycotina</taxon>
        <taxon>Leotiomycetes</taxon>
        <taxon>Helotiales</taxon>
        <taxon>Mollisiaceae</taxon>
        <taxon>Phialocephala</taxon>
        <taxon>Phialocephala fortinii species complex</taxon>
    </lineage>
</organism>
<feature type="region of interest" description="Disordered" evidence="1">
    <location>
        <begin position="91"/>
        <end position="182"/>
    </location>
</feature>
<evidence type="ECO:0000256" key="1">
    <source>
        <dbReference type="SAM" id="MobiDB-lite"/>
    </source>
</evidence>
<proteinExistence type="predicted"/>
<gene>
    <name evidence="2" type="ORF">PAC_06283</name>
</gene>
<dbReference type="AlphaFoldDB" id="A0A1L7WUD0"/>
<name>A0A1L7WUD0_9HELO</name>
<feature type="compositionally biased region" description="Polar residues" evidence="1">
    <location>
        <begin position="110"/>
        <end position="128"/>
    </location>
</feature>
<sequence>MSFCQRIKFTSIFGLANLSAQTITARASSSNHSRIPVPVRSQHVLPSVVVAIPAVATATRFDRSVNHRLASMPKKTESSILAHVERLRKTRDAQATYKTSTAFKKPTPKPATTLSRSISRPTSRVPSATSDTSSLTSRLDRREKSINAHVSRVSRAREKTSPVSSARPTPSNSRKVSPIQPLQIKKRPAVDLAQLDESLAQLSIAPLAVAPQLPALRSCLKTSAAVERKAVHFVEYGGWNLHGIRTYQPDSAPNTFIPSFDAEISEPSIHARSRGPVHPGIYALVGQTEQQIRWPPPDHDSPVRPGYDSMPPSSCQACAKAAARGTSRIRYRPQQVSVWCSACMESTARLTRYSPALDDDGQDDDQDVCPNTQHHHYPDTCAYLRNGVVANILWLYAQYPERAAELYELLNS</sequence>
<reference evidence="2 3" key="1">
    <citation type="submission" date="2016-03" db="EMBL/GenBank/DDBJ databases">
        <authorList>
            <person name="Ploux O."/>
        </authorList>
    </citation>
    <scope>NUCLEOTIDE SEQUENCE [LARGE SCALE GENOMIC DNA]</scope>
    <source>
        <strain evidence="2 3">UAMH 11012</strain>
    </source>
</reference>
<feature type="compositionally biased region" description="Polar residues" evidence="1">
    <location>
        <begin position="161"/>
        <end position="175"/>
    </location>
</feature>
<protein>
    <submittedName>
        <fullName evidence="2">Uncharacterized protein</fullName>
    </submittedName>
</protein>
<accession>A0A1L7WUD0</accession>
<keyword evidence="3" id="KW-1185">Reference proteome</keyword>
<evidence type="ECO:0000313" key="3">
    <source>
        <dbReference type="Proteomes" id="UP000184330"/>
    </source>
</evidence>